<keyword evidence="2" id="KW-1185">Reference proteome</keyword>
<name>A0A9P0KHH2_ACAOB</name>
<proteinExistence type="predicted"/>
<dbReference type="AlphaFoldDB" id="A0A9P0KHH2"/>
<dbReference type="OrthoDB" id="1884855at2759"/>
<accession>A0A9P0KHH2</accession>
<comment type="caution">
    <text evidence="1">The sequence shown here is derived from an EMBL/GenBank/DDBJ whole genome shotgun (WGS) entry which is preliminary data.</text>
</comment>
<organism evidence="1 2">
    <name type="scientific">Acanthoscelides obtectus</name>
    <name type="common">Bean weevil</name>
    <name type="synonym">Bruchus obtectus</name>
    <dbReference type="NCBI Taxonomy" id="200917"/>
    <lineage>
        <taxon>Eukaryota</taxon>
        <taxon>Metazoa</taxon>
        <taxon>Ecdysozoa</taxon>
        <taxon>Arthropoda</taxon>
        <taxon>Hexapoda</taxon>
        <taxon>Insecta</taxon>
        <taxon>Pterygota</taxon>
        <taxon>Neoptera</taxon>
        <taxon>Endopterygota</taxon>
        <taxon>Coleoptera</taxon>
        <taxon>Polyphaga</taxon>
        <taxon>Cucujiformia</taxon>
        <taxon>Chrysomeloidea</taxon>
        <taxon>Chrysomelidae</taxon>
        <taxon>Bruchinae</taxon>
        <taxon>Bruchini</taxon>
        <taxon>Acanthoscelides</taxon>
    </lineage>
</organism>
<reference evidence="1" key="1">
    <citation type="submission" date="2022-03" db="EMBL/GenBank/DDBJ databases">
        <authorList>
            <person name="Sayadi A."/>
        </authorList>
    </citation>
    <scope>NUCLEOTIDE SEQUENCE</scope>
</reference>
<sequence length="121" mass="13938">MFMRETESNTHDKARSGMNHDQCVVICFSISLEQLLLSKCKRLNEMIKSNVTPMYEKVNDLLSTPHNRVSKKNEISIEHKKELDETSSVDEIQRIVNYKMMGYTLLNGAPKSMITDLRLSS</sequence>
<evidence type="ECO:0000313" key="1">
    <source>
        <dbReference type="EMBL" id="CAH1973191.1"/>
    </source>
</evidence>
<protein>
    <submittedName>
        <fullName evidence="1">Uncharacterized protein</fullName>
    </submittedName>
</protein>
<evidence type="ECO:0000313" key="2">
    <source>
        <dbReference type="Proteomes" id="UP001152888"/>
    </source>
</evidence>
<dbReference type="Proteomes" id="UP001152888">
    <property type="component" value="Unassembled WGS sequence"/>
</dbReference>
<dbReference type="EMBL" id="CAKOFQ010006805">
    <property type="protein sequence ID" value="CAH1973191.1"/>
    <property type="molecule type" value="Genomic_DNA"/>
</dbReference>
<gene>
    <name evidence="1" type="ORF">ACAOBT_LOCUS10406</name>
</gene>